<organism evidence="1 2">
    <name type="scientific">Streptomyces zagrosensis</name>
    <dbReference type="NCBI Taxonomy" id="1042984"/>
    <lineage>
        <taxon>Bacteria</taxon>
        <taxon>Bacillati</taxon>
        <taxon>Actinomycetota</taxon>
        <taxon>Actinomycetes</taxon>
        <taxon>Kitasatosporales</taxon>
        <taxon>Streptomycetaceae</taxon>
        <taxon>Streptomyces</taxon>
    </lineage>
</organism>
<reference evidence="1 2" key="1">
    <citation type="submission" date="2020-08" db="EMBL/GenBank/DDBJ databases">
        <title>Genomic Encyclopedia of Type Strains, Phase III (KMG-III): the genomes of soil and plant-associated and newly described type strains.</title>
        <authorList>
            <person name="Whitman W."/>
        </authorList>
    </citation>
    <scope>NUCLEOTIDE SEQUENCE [LARGE SCALE GENOMIC DNA]</scope>
    <source>
        <strain evidence="1 2">CECT 8305</strain>
    </source>
</reference>
<protein>
    <submittedName>
        <fullName evidence="1">Uncharacterized protein</fullName>
    </submittedName>
</protein>
<evidence type="ECO:0000313" key="2">
    <source>
        <dbReference type="Proteomes" id="UP000588098"/>
    </source>
</evidence>
<accession>A0A7W9V021</accession>
<dbReference type="EMBL" id="JACHJL010000012">
    <property type="protein sequence ID" value="MBB5937680.1"/>
    <property type="molecule type" value="Genomic_DNA"/>
</dbReference>
<dbReference type="Proteomes" id="UP000588098">
    <property type="component" value="Unassembled WGS sequence"/>
</dbReference>
<dbReference type="RefSeq" id="WP_184574791.1">
    <property type="nucleotide sequence ID" value="NZ_JACHJL010000012.1"/>
</dbReference>
<proteinExistence type="predicted"/>
<keyword evidence="2" id="KW-1185">Reference proteome</keyword>
<comment type="caution">
    <text evidence="1">The sequence shown here is derived from an EMBL/GenBank/DDBJ whole genome shotgun (WGS) entry which is preliminary data.</text>
</comment>
<dbReference type="AlphaFoldDB" id="A0A7W9V021"/>
<sequence length="488" mass="55026">MTDAIRAGEYRELLSEALDEAADADTRLPNSHTLFMPDSHRTALYVDNTVVLGGRGVGKTFWYRSLLDDGLRAYAAEEYRINRLNRLTVSPGHGTDMDVARYPSRMLLSRLIDDGTDPYTLWYAVLLTTLGQPEVCALAEWRDRAAWVHSHPGPAQLAVEQADREAHGENTVRLLLFDALEHLHQLPAERDRMVGALLRLALEMRLGTRSIRFKVFLRLDMFRNAAVHFPDASKLTGTATDLPWTPVNLYGLLFHTLGNQDTEIAHRFRRLTGGWQSAADGVRYAPPSGLRGDKKVQAEHFTQIAGPYMGSNFRKGTTYSWLPNHLMDGNEVISPRSFLKTLATAATVTRDEYATHSWALHHEAIRQGVQKASEVRVREAAEDIPWAGRAVTFLEGRQVPIEREQVRYHWKRAGLPDLLREDMARFTTAGDQQKPRTGPRDPDDLDGLIDDLVTLGVMTKRSDDRLDIPDIFRIHLRIGRLGGVRKAS</sequence>
<name>A0A7W9V021_9ACTN</name>
<evidence type="ECO:0000313" key="1">
    <source>
        <dbReference type="EMBL" id="MBB5937680.1"/>
    </source>
</evidence>
<gene>
    <name evidence="1" type="ORF">FHS42_004761</name>
</gene>